<keyword evidence="5" id="KW-0472">Membrane</keyword>
<dbReference type="Gene3D" id="2.60.450.10">
    <property type="entry name" value="Lipopolysaccharide (LPS) transport protein A like domain"/>
    <property type="match status" value="1"/>
</dbReference>
<dbReference type="GO" id="GO:0030288">
    <property type="term" value="C:outer membrane-bounded periplasmic space"/>
    <property type="evidence" value="ECO:0007669"/>
    <property type="project" value="TreeGrafter"/>
</dbReference>
<dbReference type="EMBL" id="SMAO01000003">
    <property type="protein sequence ID" value="TCT21961.1"/>
    <property type="molecule type" value="Genomic_DNA"/>
</dbReference>
<keyword evidence="4" id="KW-1133">Transmembrane helix</keyword>
<dbReference type="InterPro" id="IPR010664">
    <property type="entry name" value="LipoPS_assembly_LptC-rel"/>
</dbReference>
<dbReference type="InterPro" id="IPR052363">
    <property type="entry name" value="LPS_export_LptC"/>
</dbReference>
<evidence type="ECO:0000313" key="6">
    <source>
        <dbReference type="EMBL" id="TCT21961.1"/>
    </source>
</evidence>
<comment type="caution">
    <text evidence="6">The sequence shown here is derived from an EMBL/GenBank/DDBJ whole genome shotgun (WGS) entry which is preliminary data.</text>
</comment>
<dbReference type="AlphaFoldDB" id="A0A4R3N1K5"/>
<keyword evidence="7" id="KW-1185">Reference proteome</keyword>
<dbReference type="RefSeq" id="WP_132976378.1">
    <property type="nucleotide sequence ID" value="NZ_SMAO01000003.1"/>
</dbReference>
<dbReference type="PANTHER" id="PTHR37481">
    <property type="entry name" value="LIPOPOLYSACCHARIDE EXPORT SYSTEM PROTEIN LPTC"/>
    <property type="match status" value="1"/>
</dbReference>
<gene>
    <name evidence="6" type="ORF">EDC35_10359</name>
</gene>
<keyword evidence="2" id="KW-0997">Cell inner membrane</keyword>
<sequence>MNPPLSWLPSRRQWLLGIGFTLSGALAWWQIQIHPDEVAPAGQRARLPDYVALNFTALETDANGKPSRRLVADELRHYVAEGVSELSQPRLTLFQPDGPPWNARSEQGIVLAGGEQIRLSGDVRLDRQGDRQTRATHLETERLDVWRTQALAETDLPVRIRSDGDVLTAKGMRLWYAEPMRATFQGRTQIRFAPEPETKP</sequence>
<dbReference type="Proteomes" id="UP000295717">
    <property type="component" value="Unassembled WGS sequence"/>
</dbReference>
<keyword evidence="1" id="KW-1003">Cell membrane</keyword>
<keyword evidence="3" id="KW-0812">Transmembrane</keyword>
<dbReference type="PANTHER" id="PTHR37481:SF1">
    <property type="entry name" value="LIPOPOLYSACCHARIDE EXPORT SYSTEM PROTEIN LPTC"/>
    <property type="match status" value="1"/>
</dbReference>
<dbReference type="Pfam" id="PF06835">
    <property type="entry name" value="LptC"/>
    <property type="match status" value="1"/>
</dbReference>
<reference evidence="6 7" key="1">
    <citation type="submission" date="2019-03" db="EMBL/GenBank/DDBJ databases">
        <title>Genomic Encyclopedia of Type Strains, Phase IV (KMG-IV): sequencing the most valuable type-strain genomes for metagenomic binning, comparative biology and taxonomic classification.</title>
        <authorList>
            <person name="Goeker M."/>
        </authorList>
    </citation>
    <scope>NUCLEOTIDE SEQUENCE [LARGE SCALE GENOMIC DNA]</scope>
    <source>
        <strain evidence="6 7">DSM 13587</strain>
    </source>
</reference>
<dbReference type="GO" id="GO:0015221">
    <property type="term" value="F:lipopolysaccharide transmembrane transporter activity"/>
    <property type="evidence" value="ECO:0007669"/>
    <property type="project" value="InterPro"/>
</dbReference>
<evidence type="ECO:0000256" key="1">
    <source>
        <dbReference type="ARBA" id="ARBA00022475"/>
    </source>
</evidence>
<evidence type="ECO:0000256" key="5">
    <source>
        <dbReference type="ARBA" id="ARBA00023136"/>
    </source>
</evidence>
<dbReference type="OrthoDB" id="5973594at2"/>
<accession>A0A4R3N1K5</accession>
<name>A0A4R3N1K5_9GAMM</name>
<dbReference type="GO" id="GO:0005886">
    <property type="term" value="C:plasma membrane"/>
    <property type="evidence" value="ECO:0007669"/>
    <property type="project" value="InterPro"/>
</dbReference>
<dbReference type="GO" id="GO:0017089">
    <property type="term" value="F:glycolipid transfer activity"/>
    <property type="evidence" value="ECO:0007669"/>
    <property type="project" value="TreeGrafter"/>
</dbReference>
<proteinExistence type="predicted"/>
<evidence type="ECO:0000256" key="3">
    <source>
        <dbReference type="ARBA" id="ARBA00022692"/>
    </source>
</evidence>
<evidence type="ECO:0000256" key="4">
    <source>
        <dbReference type="ARBA" id="ARBA00022989"/>
    </source>
</evidence>
<organism evidence="6 7">
    <name type="scientific">Thiobaca trueperi</name>
    <dbReference type="NCBI Taxonomy" id="127458"/>
    <lineage>
        <taxon>Bacteria</taxon>
        <taxon>Pseudomonadati</taxon>
        <taxon>Pseudomonadota</taxon>
        <taxon>Gammaproteobacteria</taxon>
        <taxon>Chromatiales</taxon>
        <taxon>Chromatiaceae</taxon>
        <taxon>Thiobaca</taxon>
    </lineage>
</organism>
<dbReference type="NCBIfam" id="TIGR04409">
    <property type="entry name" value="LptC_YrbK"/>
    <property type="match status" value="1"/>
</dbReference>
<evidence type="ECO:0000256" key="2">
    <source>
        <dbReference type="ARBA" id="ARBA00022519"/>
    </source>
</evidence>
<evidence type="ECO:0000313" key="7">
    <source>
        <dbReference type="Proteomes" id="UP000295717"/>
    </source>
</evidence>
<protein>
    <submittedName>
        <fullName evidence="6">Lipopolysaccharide export system protein LptC</fullName>
    </submittedName>
</protein>
<dbReference type="InterPro" id="IPR026265">
    <property type="entry name" value="LptC"/>
</dbReference>